<dbReference type="HOGENOM" id="CLU_541007_0_0_1"/>
<gene>
    <name evidence="1" type="ORF">M407DRAFT_26715</name>
</gene>
<evidence type="ECO:0000313" key="1">
    <source>
        <dbReference type="EMBL" id="KIO23853.1"/>
    </source>
</evidence>
<sequence>MRVPSFSAIERAVAILLGDGDDGASTPTFTGSEIPLDAQVAALELAIKGLQKRRNVRLPIHQLPVELFSAILLYSLPQERVVMRVLELERVSIHWWNQIRGSPQLWAFAEPGRNLALALERSGNTALQVLHPSQWRSAREAEDFAFRVGEHAHRWRVLQYTGPHISFLAPYLEDVLPVVETIDLQSSEQRDDLPSLDIVGGPRLRHLKVHNVNLDLTTIQPSLSNLQTLRIRSPPEPDISWDALHDVLVLCPRLEELCLARLGINNEDDIGFAADSLILPSMRTIDLFHVGSAVLSPFLQDARAPLLKKLFIIANENDDPVVPKLQASNSILGSVIQNNISKNVVLRVTALNPVFDFELGTNSETRVGILRITSRGGRWRDVVGEGAEFHSTVAEHKIPMELKLGADLVHDYTFLAALSTLASLVINEPVGLHLMESLFHFLGRGQKEASQLPCPNLTKLDVEGNHSLYKAAKRLLEIRQTLAKVKGTPVQRLRLRLSGTEVFV</sequence>
<dbReference type="SUPFAM" id="SSF52058">
    <property type="entry name" value="L domain-like"/>
    <property type="match status" value="1"/>
</dbReference>
<dbReference type="OrthoDB" id="3172239at2759"/>
<accession>A0A0C3KR49</accession>
<dbReference type="Gene3D" id="3.80.10.10">
    <property type="entry name" value="Ribonuclease Inhibitor"/>
    <property type="match status" value="1"/>
</dbReference>
<evidence type="ECO:0000313" key="2">
    <source>
        <dbReference type="Proteomes" id="UP000054248"/>
    </source>
</evidence>
<proteinExistence type="predicted"/>
<dbReference type="AlphaFoldDB" id="A0A0C3KR49"/>
<keyword evidence="2" id="KW-1185">Reference proteome</keyword>
<protein>
    <recommendedName>
        <fullName evidence="3">F-box domain-containing protein</fullName>
    </recommendedName>
</protein>
<reference evidence="1 2" key="1">
    <citation type="submission" date="2014-04" db="EMBL/GenBank/DDBJ databases">
        <authorList>
            <consortium name="DOE Joint Genome Institute"/>
            <person name="Kuo A."/>
            <person name="Girlanda M."/>
            <person name="Perotto S."/>
            <person name="Kohler A."/>
            <person name="Nagy L.G."/>
            <person name="Floudas D."/>
            <person name="Copeland A."/>
            <person name="Barry K.W."/>
            <person name="Cichocki N."/>
            <person name="Veneault-Fourrey C."/>
            <person name="LaButti K."/>
            <person name="Lindquist E.A."/>
            <person name="Lipzen A."/>
            <person name="Lundell T."/>
            <person name="Morin E."/>
            <person name="Murat C."/>
            <person name="Sun H."/>
            <person name="Tunlid A."/>
            <person name="Henrissat B."/>
            <person name="Grigoriev I.V."/>
            <person name="Hibbett D.S."/>
            <person name="Martin F."/>
            <person name="Nordberg H.P."/>
            <person name="Cantor M.N."/>
            <person name="Hua S.X."/>
        </authorList>
    </citation>
    <scope>NUCLEOTIDE SEQUENCE [LARGE SCALE GENOMIC DNA]</scope>
    <source>
        <strain evidence="1 2">MUT 4182</strain>
    </source>
</reference>
<organism evidence="1 2">
    <name type="scientific">Tulasnella calospora MUT 4182</name>
    <dbReference type="NCBI Taxonomy" id="1051891"/>
    <lineage>
        <taxon>Eukaryota</taxon>
        <taxon>Fungi</taxon>
        <taxon>Dikarya</taxon>
        <taxon>Basidiomycota</taxon>
        <taxon>Agaricomycotina</taxon>
        <taxon>Agaricomycetes</taxon>
        <taxon>Cantharellales</taxon>
        <taxon>Tulasnellaceae</taxon>
        <taxon>Tulasnella</taxon>
    </lineage>
</organism>
<evidence type="ECO:0008006" key="3">
    <source>
        <dbReference type="Google" id="ProtNLM"/>
    </source>
</evidence>
<dbReference type="EMBL" id="KN823074">
    <property type="protein sequence ID" value="KIO23853.1"/>
    <property type="molecule type" value="Genomic_DNA"/>
</dbReference>
<dbReference type="InterPro" id="IPR032675">
    <property type="entry name" value="LRR_dom_sf"/>
</dbReference>
<reference evidence="2" key="2">
    <citation type="submission" date="2015-01" db="EMBL/GenBank/DDBJ databases">
        <title>Evolutionary Origins and Diversification of the Mycorrhizal Mutualists.</title>
        <authorList>
            <consortium name="DOE Joint Genome Institute"/>
            <consortium name="Mycorrhizal Genomics Consortium"/>
            <person name="Kohler A."/>
            <person name="Kuo A."/>
            <person name="Nagy L.G."/>
            <person name="Floudas D."/>
            <person name="Copeland A."/>
            <person name="Barry K.W."/>
            <person name="Cichocki N."/>
            <person name="Veneault-Fourrey C."/>
            <person name="LaButti K."/>
            <person name="Lindquist E.A."/>
            <person name="Lipzen A."/>
            <person name="Lundell T."/>
            <person name="Morin E."/>
            <person name="Murat C."/>
            <person name="Riley R."/>
            <person name="Ohm R."/>
            <person name="Sun H."/>
            <person name="Tunlid A."/>
            <person name="Henrissat B."/>
            <person name="Grigoriev I.V."/>
            <person name="Hibbett D.S."/>
            <person name="Martin F."/>
        </authorList>
    </citation>
    <scope>NUCLEOTIDE SEQUENCE [LARGE SCALE GENOMIC DNA]</scope>
    <source>
        <strain evidence="2">MUT 4182</strain>
    </source>
</reference>
<dbReference type="Proteomes" id="UP000054248">
    <property type="component" value="Unassembled WGS sequence"/>
</dbReference>
<name>A0A0C3KR49_9AGAM</name>